<comment type="subcellular location">
    <subcellularLocation>
        <location evidence="1">Membrane</location>
        <topology evidence="1">Multi-pass membrane protein</topology>
    </subcellularLocation>
</comment>
<dbReference type="InterPro" id="IPR027417">
    <property type="entry name" value="P-loop_NTPase"/>
</dbReference>
<evidence type="ECO:0000256" key="7">
    <source>
        <dbReference type="ARBA" id="ARBA00023136"/>
    </source>
</evidence>
<feature type="transmembrane region" description="Helical" evidence="8">
    <location>
        <begin position="509"/>
        <end position="531"/>
    </location>
</feature>
<keyword evidence="3 8" id="KW-0812">Transmembrane</keyword>
<evidence type="ECO:0000256" key="4">
    <source>
        <dbReference type="ARBA" id="ARBA00022741"/>
    </source>
</evidence>
<evidence type="ECO:0000256" key="3">
    <source>
        <dbReference type="ARBA" id="ARBA00022692"/>
    </source>
</evidence>
<name>A0A081AYW7_PHYNI</name>
<dbReference type="SMART" id="SM00382">
    <property type="entry name" value="AAA"/>
    <property type="match status" value="1"/>
</dbReference>
<dbReference type="Proteomes" id="UP000028582">
    <property type="component" value="Unassembled WGS sequence"/>
</dbReference>
<dbReference type="InterPro" id="IPR003439">
    <property type="entry name" value="ABC_transporter-like_ATP-bd"/>
</dbReference>
<dbReference type="PROSITE" id="PS50893">
    <property type="entry name" value="ABC_TRANSPORTER_2"/>
    <property type="match status" value="1"/>
</dbReference>
<dbReference type="Pfam" id="PF19055">
    <property type="entry name" value="ABC2_membrane_7"/>
    <property type="match status" value="1"/>
</dbReference>
<dbReference type="PANTHER" id="PTHR48041">
    <property type="entry name" value="ABC TRANSPORTER G FAMILY MEMBER 28"/>
    <property type="match status" value="1"/>
</dbReference>
<dbReference type="PANTHER" id="PTHR48041:SF139">
    <property type="entry name" value="PROTEIN SCARLET"/>
    <property type="match status" value="1"/>
</dbReference>
<dbReference type="GO" id="GO:0140359">
    <property type="term" value="F:ABC-type transporter activity"/>
    <property type="evidence" value="ECO:0007669"/>
    <property type="project" value="InterPro"/>
</dbReference>
<evidence type="ECO:0000256" key="8">
    <source>
        <dbReference type="SAM" id="Phobius"/>
    </source>
</evidence>
<feature type="transmembrane region" description="Helical" evidence="8">
    <location>
        <begin position="458"/>
        <end position="476"/>
    </location>
</feature>
<evidence type="ECO:0000256" key="1">
    <source>
        <dbReference type="ARBA" id="ARBA00004141"/>
    </source>
</evidence>
<dbReference type="CDD" id="cd03213">
    <property type="entry name" value="ABCG_EPDR"/>
    <property type="match status" value="1"/>
</dbReference>
<dbReference type="SUPFAM" id="SSF52540">
    <property type="entry name" value="P-loop containing nucleoside triphosphate hydrolases"/>
    <property type="match status" value="1"/>
</dbReference>
<gene>
    <name evidence="10" type="ORF">F444_01989</name>
</gene>
<feature type="transmembrane region" description="Helical" evidence="8">
    <location>
        <begin position="600"/>
        <end position="621"/>
    </location>
</feature>
<accession>A0A081AYW7</accession>
<feature type="domain" description="ABC transporter" evidence="9">
    <location>
        <begin position="36"/>
        <end position="279"/>
    </location>
</feature>
<keyword evidence="7 8" id="KW-0472">Membrane</keyword>
<evidence type="ECO:0000256" key="6">
    <source>
        <dbReference type="ARBA" id="ARBA00022989"/>
    </source>
</evidence>
<evidence type="ECO:0000259" key="9">
    <source>
        <dbReference type="PROSITE" id="PS50893"/>
    </source>
</evidence>
<dbReference type="FunFam" id="3.40.50.300:FF:001480">
    <property type="entry name" value="ABC transporter"/>
    <property type="match status" value="1"/>
</dbReference>
<comment type="caution">
    <text evidence="10">The sequence shown here is derived from an EMBL/GenBank/DDBJ whole genome shotgun (WGS) entry which is preliminary data.</text>
</comment>
<dbReference type="InterPro" id="IPR013525">
    <property type="entry name" value="ABC2_TM"/>
</dbReference>
<dbReference type="AlphaFoldDB" id="A0A081AYW7"/>
<proteinExistence type="predicted"/>
<dbReference type="Gene3D" id="3.40.50.300">
    <property type="entry name" value="P-loop containing nucleotide triphosphate hydrolases"/>
    <property type="match status" value="1"/>
</dbReference>
<feature type="transmembrane region" description="Helical" evidence="8">
    <location>
        <begin position="482"/>
        <end position="502"/>
    </location>
</feature>
<evidence type="ECO:0000313" key="11">
    <source>
        <dbReference type="Proteomes" id="UP000028582"/>
    </source>
</evidence>
<dbReference type="InterPro" id="IPR043926">
    <property type="entry name" value="ABCG_dom"/>
</dbReference>
<protein>
    <recommendedName>
        <fullName evidence="9">ABC transporter domain-containing protein</fullName>
    </recommendedName>
</protein>
<evidence type="ECO:0000313" key="10">
    <source>
        <dbReference type="EMBL" id="ETO84078.1"/>
    </source>
</evidence>
<dbReference type="InterPro" id="IPR050352">
    <property type="entry name" value="ABCG_transporters"/>
</dbReference>
<keyword evidence="4" id="KW-0547">Nucleotide-binding</keyword>
<sequence length="625" mass="69629">MLSPSKKDADSQFIQVETPKIGNAPQFTLAWSHVTLKVTTASNESKRKEEKVILNDVSGSAHPGQLLVMMGPSGAGKSSLLDCISGRKDVRDGLDGSITVNGQPWTKQLKQQTSYVVQDDLFYETITVREHLVFQAQLRMGKYVSFHDCKKRVDDVMEQLGLIKCRDTLIGGTSLRGISGGERKRLSFATEILTNPSLLFVDEPTSGLDSFMAETVMRQLQEIARDGNRTVIATIHQPSSELFTLFDQLYLLSDGACVYDGPAVEAVEYFSSLGYQCPAFVSPTDYFMRQLVVVDKASDVAGVARVEGLKTAWATRSHTGVLTPLKTNQTTIYEDTKLDGFKNDRLGLIGQLRVVLSRNVLSLFRDKTRFHAEVGQSLVVSILMGLVYLQLKMNQRAIQNFSGAFFYFMANEIFAAVEIQLASLPLEITMVRREYEAGLFHLASWYVARNLSDLPMQILLPFTVFVPAYFLIGIGHGFSVYLYLQIMIILTRSASVGLAYAIGCFFRRADVATIMGMLILLPMLLFGGLMVNSDDTPTYFVWINYISPIKFGFDGMMKVFWDEVSTIPCNEGTENCIALSGQQVLENYSISTRSVLLDGILLLILNVGYRALGFLTLWINVHSRK</sequence>
<reference evidence="10 11" key="1">
    <citation type="submission" date="2013-11" db="EMBL/GenBank/DDBJ databases">
        <title>The Genome Sequence of Phytophthora parasitica P1976.</title>
        <authorList>
            <consortium name="The Broad Institute Genomics Platform"/>
            <person name="Russ C."/>
            <person name="Tyler B."/>
            <person name="Panabieres F."/>
            <person name="Shan W."/>
            <person name="Tripathy S."/>
            <person name="Grunwald N."/>
            <person name="Machado M."/>
            <person name="Johnson C.S."/>
            <person name="Walker B."/>
            <person name="Young S."/>
            <person name="Zeng Q."/>
            <person name="Gargeya S."/>
            <person name="Fitzgerald M."/>
            <person name="Haas B."/>
            <person name="Abouelleil A."/>
            <person name="Allen A.W."/>
            <person name="Alvarado L."/>
            <person name="Arachchi H.M."/>
            <person name="Berlin A.M."/>
            <person name="Chapman S.B."/>
            <person name="Gainer-Dewar J."/>
            <person name="Goldberg J."/>
            <person name="Griggs A."/>
            <person name="Gujja S."/>
            <person name="Hansen M."/>
            <person name="Howarth C."/>
            <person name="Imamovic A."/>
            <person name="Ireland A."/>
            <person name="Larimer J."/>
            <person name="McCowan C."/>
            <person name="Murphy C."/>
            <person name="Pearson M."/>
            <person name="Poon T.W."/>
            <person name="Priest M."/>
            <person name="Roberts A."/>
            <person name="Saif S."/>
            <person name="Shea T."/>
            <person name="Sisk P."/>
            <person name="Sykes S."/>
            <person name="Wortman J."/>
            <person name="Nusbaum C."/>
            <person name="Birren B."/>
        </authorList>
    </citation>
    <scope>NUCLEOTIDE SEQUENCE [LARGE SCALE GENOMIC DNA]</scope>
    <source>
        <strain evidence="10 11">P1976</strain>
    </source>
</reference>
<dbReference type="GO" id="GO:0016887">
    <property type="term" value="F:ATP hydrolysis activity"/>
    <property type="evidence" value="ECO:0007669"/>
    <property type="project" value="InterPro"/>
</dbReference>
<keyword evidence="6 8" id="KW-1133">Transmembrane helix</keyword>
<organism evidence="10 11">
    <name type="scientific">Phytophthora nicotianae P1976</name>
    <dbReference type="NCBI Taxonomy" id="1317066"/>
    <lineage>
        <taxon>Eukaryota</taxon>
        <taxon>Sar</taxon>
        <taxon>Stramenopiles</taxon>
        <taxon>Oomycota</taxon>
        <taxon>Peronosporomycetes</taxon>
        <taxon>Peronosporales</taxon>
        <taxon>Peronosporaceae</taxon>
        <taxon>Phytophthora</taxon>
    </lineage>
</organism>
<dbReference type="GO" id="GO:0005524">
    <property type="term" value="F:ATP binding"/>
    <property type="evidence" value="ECO:0007669"/>
    <property type="project" value="UniProtKB-KW"/>
</dbReference>
<keyword evidence="2" id="KW-0813">Transport</keyword>
<evidence type="ECO:0000256" key="5">
    <source>
        <dbReference type="ARBA" id="ARBA00022840"/>
    </source>
</evidence>
<dbReference type="InterPro" id="IPR003593">
    <property type="entry name" value="AAA+_ATPase"/>
</dbReference>
<dbReference type="Pfam" id="PF00005">
    <property type="entry name" value="ABC_tran"/>
    <property type="match status" value="1"/>
</dbReference>
<dbReference type="Pfam" id="PF01061">
    <property type="entry name" value="ABC2_membrane"/>
    <property type="match status" value="1"/>
</dbReference>
<evidence type="ECO:0000256" key="2">
    <source>
        <dbReference type="ARBA" id="ARBA00022448"/>
    </source>
</evidence>
<feature type="transmembrane region" description="Helical" evidence="8">
    <location>
        <begin position="374"/>
        <end position="391"/>
    </location>
</feature>
<dbReference type="GO" id="GO:0016020">
    <property type="term" value="C:membrane"/>
    <property type="evidence" value="ECO:0007669"/>
    <property type="project" value="UniProtKB-SubCell"/>
</dbReference>
<dbReference type="EMBL" id="ANJA01000367">
    <property type="protein sequence ID" value="ETO84078.1"/>
    <property type="molecule type" value="Genomic_DNA"/>
</dbReference>
<dbReference type="OrthoDB" id="66620at2759"/>
<dbReference type="InterPro" id="IPR017871">
    <property type="entry name" value="ABC_transporter-like_CS"/>
</dbReference>
<dbReference type="PROSITE" id="PS00211">
    <property type="entry name" value="ABC_TRANSPORTER_1"/>
    <property type="match status" value="1"/>
</dbReference>
<keyword evidence="5" id="KW-0067">ATP-binding</keyword>